<keyword evidence="14" id="KW-1185">Reference proteome</keyword>
<dbReference type="PANTHER" id="PTHR33446">
    <property type="entry name" value="PROTEIN TONB-RELATED"/>
    <property type="match status" value="1"/>
</dbReference>
<keyword evidence="8 11" id="KW-1133">Transmembrane helix</keyword>
<evidence type="ECO:0000313" key="13">
    <source>
        <dbReference type="EMBL" id="AEI07742.1"/>
    </source>
</evidence>
<sequence length="277" mass="30006">MTAVMMFDDRERADVYRWTMSALLVTALHGLVVIGWTLWPEPPQPLGAHLPPAIIELSLVSVSPQETELDLAPGPVMQESDSATTAAKPAAAEEAFAPVLPPMDSDLVLPAAQPKAEKAPVTEKEPVKSEAEKEAPQTRKPVEKKKTHTDRTPAPKTTASRRAEQRAHQAASSRVGAQAMANALPSYRERLAAHLQRYKRYPPELRAAGVRGVARLTFTVNRSGHVLSSRLTGSSGNSSLDAETLAMIRRAQPLPSFPPEITVSSMSFTIPVGFVIR</sequence>
<dbReference type="Gene3D" id="3.30.1150.10">
    <property type="match status" value="1"/>
</dbReference>
<dbReference type="GO" id="GO:0015031">
    <property type="term" value="P:protein transport"/>
    <property type="evidence" value="ECO:0007669"/>
    <property type="project" value="UniProtKB-KW"/>
</dbReference>
<gene>
    <name evidence="13" type="ordered locus">OCA5_c30580</name>
</gene>
<evidence type="ECO:0000256" key="4">
    <source>
        <dbReference type="ARBA" id="ARBA00022475"/>
    </source>
</evidence>
<feature type="region of interest" description="Disordered" evidence="10">
    <location>
        <begin position="113"/>
        <end position="176"/>
    </location>
</feature>
<dbReference type="PATRIC" id="fig|504832.7.peg.3224"/>
<keyword evidence="3" id="KW-0813">Transport</keyword>
<evidence type="ECO:0000256" key="10">
    <source>
        <dbReference type="SAM" id="MobiDB-lite"/>
    </source>
</evidence>
<evidence type="ECO:0000256" key="8">
    <source>
        <dbReference type="ARBA" id="ARBA00022989"/>
    </source>
</evidence>
<dbReference type="eggNOG" id="COG0810">
    <property type="taxonomic scope" value="Bacteria"/>
</dbReference>
<dbReference type="InterPro" id="IPR006260">
    <property type="entry name" value="TonB/TolA_C"/>
</dbReference>
<comment type="similarity">
    <text evidence="2">Belongs to the TonB family.</text>
</comment>
<feature type="domain" description="TonB C-terminal" evidence="12">
    <location>
        <begin position="186"/>
        <end position="277"/>
    </location>
</feature>
<keyword evidence="4" id="KW-1003">Cell membrane</keyword>
<organism evidence="13 14">
    <name type="scientific">Afipia carboxidovorans (strain ATCC 49405 / DSM 1227 / KCTC 32145 / OM5)</name>
    <name type="common">Oligotropha carboxidovorans</name>
    <dbReference type="NCBI Taxonomy" id="504832"/>
    <lineage>
        <taxon>Bacteria</taxon>
        <taxon>Pseudomonadati</taxon>
        <taxon>Pseudomonadota</taxon>
        <taxon>Alphaproteobacteria</taxon>
        <taxon>Hyphomicrobiales</taxon>
        <taxon>Nitrobacteraceae</taxon>
        <taxon>Afipia</taxon>
    </lineage>
</organism>
<dbReference type="OrthoDB" id="7433592at2"/>
<proteinExistence type="inferred from homology"/>
<evidence type="ECO:0000259" key="12">
    <source>
        <dbReference type="PROSITE" id="PS52015"/>
    </source>
</evidence>
<evidence type="ECO:0000256" key="1">
    <source>
        <dbReference type="ARBA" id="ARBA00004383"/>
    </source>
</evidence>
<dbReference type="InterPro" id="IPR037682">
    <property type="entry name" value="TonB_C"/>
</dbReference>
<evidence type="ECO:0000256" key="5">
    <source>
        <dbReference type="ARBA" id="ARBA00022519"/>
    </source>
</evidence>
<evidence type="ECO:0000256" key="3">
    <source>
        <dbReference type="ARBA" id="ARBA00022448"/>
    </source>
</evidence>
<dbReference type="STRING" id="504832.OCA5_c30580"/>
<dbReference type="RefSeq" id="WP_012562060.1">
    <property type="nucleotide sequence ID" value="NC_011386.1"/>
</dbReference>
<evidence type="ECO:0000256" key="9">
    <source>
        <dbReference type="ARBA" id="ARBA00023136"/>
    </source>
</evidence>
<keyword evidence="9 11" id="KW-0472">Membrane</keyword>
<evidence type="ECO:0000256" key="6">
    <source>
        <dbReference type="ARBA" id="ARBA00022692"/>
    </source>
</evidence>
<dbReference type="GO" id="GO:0005886">
    <property type="term" value="C:plasma membrane"/>
    <property type="evidence" value="ECO:0007669"/>
    <property type="project" value="UniProtKB-SubCell"/>
</dbReference>
<name>B6JAV6_AFIC5</name>
<feature type="transmembrane region" description="Helical" evidence="11">
    <location>
        <begin position="21"/>
        <end position="39"/>
    </location>
</feature>
<feature type="compositionally biased region" description="Basic and acidic residues" evidence="10">
    <location>
        <begin position="115"/>
        <end position="141"/>
    </location>
</feature>
<keyword evidence="6 11" id="KW-0812">Transmembrane</keyword>
<dbReference type="PROSITE" id="PS52015">
    <property type="entry name" value="TONB_CTD"/>
    <property type="match status" value="1"/>
</dbReference>
<dbReference type="Proteomes" id="UP000007730">
    <property type="component" value="Chromosome"/>
</dbReference>
<comment type="subcellular location">
    <subcellularLocation>
        <location evidence="1">Cell inner membrane</location>
        <topology evidence="1">Single-pass membrane protein</topology>
        <orientation evidence="1">Periplasmic side</orientation>
    </subcellularLocation>
</comment>
<reference evidence="13 14" key="1">
    <citation type="journal article" date="2011" name="J. Bacteriol.">
        <title>Complete genome sequences of the chemolithoautotrophic Oligotropha carboxidovorans strains OM4 and OM5.</title>
        <authorList>
            <person name="Volland S."/>
            <person name="Rachinger M."/>
            <person name="Strittmatter A."/>
            <person name="Daniel R."/>
            <person name="Gottschalk G."/>
            <person name="Meyer O."/>
        </authorList>
    </citation>
    <scope>NUCLEOTIDE SEQUENCE [LARGE SCALE GENOMIC DNA]</scope>
    <source>
        <strain evidence="14">ATCC 49405 / DSM 1227 / KCTC 32145 / OM5</strain>
    </source>
</reference>
<evidence type="ECO:0000313" key="14">
    <source>
        <dbReference type="Proteomes" id="UP000007730"/>
    </source>
</evidence>
<accession>B6JAV6</accession>
<keyword evidence="7" id="KW-0653">Protein transport</keyword>
<evidence type="ECO:0000256" key="2">
    <source>
        <dbReference type="ARBA" id="ARBA00006555"/>
    </source>
</evidence>
<dbReference type="EMBL" id="CP002826">
    <property type="protein sequence ID" value="AEI07742.1"/>
    <property type="molecule type" value="Genomic_DNA"/>
</dbReference>
<evidence type="ECO:0000256" key="11">
    <source>
        <dbReference type="SAM" id="Phobius"/>
    </source>
</evidence>
<dbReference type="NCBIfam" id="TIGR01352">
    <property type="entry name" value="tonB_Cterm"/>
    <property type="match status" value="1"/>
</dbReference>
<dbReference type="Pfam" id="PF03544">
    <property type="entry name" value="TonB_C"/>
    <property type="match status" value="1"/>
</dbReference>
<dbReference type="PANTHER" id="PTHR33446:SF13">
    <property type="entry name" value="TONB PROTEIN"/>
    <property type="match status" value="1"/>
</dbReference>
<dbReference type="KEGG" id="ocg:OCA5_c30580"/>
<dbReference type="SUPFAM" id="SSF74653">
    <property type="entry name" value="TolA/TonB C-terminal domain"/>
    <property type="match status" value="1"/>
</dbReference>
<dbReference type="InterPro" id="IPR051045">
    <property type="entry name" value="TonB-dependent_transducer"/>
</dbReference>
<dbReference type="AlphaFoldDB" id="B6JAV6"/>
<keyword evidence="5" id="KW-0997">Cell inner membrane</keyword>
<dbReference type="HOGENOM" id="CLU_076333_2_0_5"/>
<protein>
    <submittedName>
        <fullName evidence="13">TonB like protein</fullName>
    </submittedName>
</protein>
<dbReference type="GO" id="GO:0055085">
    <property type="term" value="P:transmembrane transport"/>
    <property type="evidence" value="ECO:0007669"/>
    <property type="project" value="InterPro"/>
</dbReference>
<evidence type="ECO:0000256" key="7">
    <source>
        <dbReference type="ARBA" id="ARBA00022927"/>
    </source>
</evidence>
<dbReference type="KEGG" id="oca:OCAR_4894"/>